<dbReference type="PANTHER" id="PTHR23415">
    <property type="entry name" value="CYCLIN-DEPENDENT KINASES REGULATORY SUBUNIT/60S RIBOSOME SUBUNIT BIOGENESIS PROTEIN NIP7"/>
    <property type="match status" value="1"/>
</dbReference>
<comment type="function">
    <text evidence="4">Binds to the catalytic subunit of the cyclin dependent kinases and is essential for their biological function.</text>
</comment>
<name>A0ABD3RXL8_9STRA</name>
<evidence type="ECO:0000256" key="2">
    <source>
        <dbReference type="ARBA" id="ARBA00022618"/>
    </source>
</evidence>
<dbReference type="SUPFAM" id="SSF55637">
    <property type="entry name" value="Cell cycle regulatory proteins"/>
    <property type="match status" value="1"/>
</dbReference>
<keyword evidence="3 4" id="KW-0131">Cell cycle</keyword>
<dbReference type="Proteomes" id="UP001530377">
    <property type="component" value="Unassembled WGS sequence"/>
</dbReference>
<proteinExistence type="inferred from homology"/>
<sequence length="200" mass="22465">MSSSRIEYSEKYADEENEYRGGDVDGRTDYGGLIHGATWSWGGEAVVAADRISHMSLDLFFIIGGLLQLSVAAPPPHPSSHSISLFETSNHEDHCRRREEGGSEGSPEWGRARSATDEHVILPKELAKTLPKARLLTENEWRSIGVQQSRGWHHYAIHRPEPHILLFRRPLGTDPQTGEVDPELKRMALEEYKGQFGLRG</sequence>
<dbReference type="InterPro" id="IPR000789">
    <property type="entry name" value="Cyclin-dep_kinase_reg-sub"/>
</dbReference>
<evidence type="ECO:0000256" key="5">
    <source>
        <dbReference type="SAM" id="MobiDB-lite"/>
    </source>
</evidence>
<feature type="region of interest" description="Disordered" evidence="5">
    <location>
        <begin position="88"/>
        <end position="115"/>
    </location>
</feature>
<comment type="similarity">
    <text evidence="1 4">Belongs to the CKS family.</text>
</comment>
<dbReference type="EMBL" id="JALLPB020000123">
    <property type="protein sequence ID" value="KAL3816972.1"/>
    <property type="molecule type" value="Genomic_DNA"/>
</dbReference>
<gene>
    <name evidence="6" type="ORF">ACHAXA_011760</name>
</gene>
<feature type="compositionally biased region" description="Basic and acidic residues" evidence="5">
    <location>
        <begin position="7"/>
        <end position="23"/>
    </location>
</feature>
<evidence type="ECO:0000313" key="6">
    <source>
        <dbReference type="EMBL" id="KAL3816972.1"/>
    </source>
</evidence>
<comment type="caution">
    <text evidence="6">The sequence shown here is derived from an EMBL/GenBank/DDBJ whole genome shotgun (WGS) entry which is preliminary data.</text>
</comment>
<feature type="compositionally biased region" description="Basic and acidic residues" evidence="5">
    <location>
        <begin position="89"/>
        <end position="101"/>
    </location>
</feature>
<dbReference type="AlphaFoldDB" id="A0ABD3RXL8"/>
<dbReference type="PROSITE" id="PS00945">
    <property type="entry name" value="CKS_2"/>
    <property type="match status" value="1"/>
</dbReference>
<protein>
    <recommendedName>
        <fullName evidence="4">Cyclin-dependent kinases regulatory subunit</fullName>
    </recommendedName>
</protein>
<evidence type="ECO:0000256" key="3">
    <source>
        <dbReference type="ARBA" id="ARBA00023306"/>
    </source>
</evidence>
<accession>A0ABD3RXL8</accession>
<evidence type="ECO:0000256" key="4">
    <source>
        <dbReference type="RuleBase" id="RU311113"/>
    </source>
</evidence>
<dbReference type="Pfam" id="PF01111">
    <property type="entry name" value="CKS"/>
    <property type="match status" value="1"/>
</dbReference>
<dbReference type="GO" id="GO:0051301">
    <property type="term" value="P:cell division"/>
    <property type="evidence" value="ECO:0007669"/>
    <property type="project" value="UniProtKB-UniRule"/>
</dbReference>
<keyword evidence="2 4" id="KW-0132">Cell division</keyword>
<organism evidence="6 7">
    <name type="scientific">Cyclostephanos tholiformis</name>
    <dbReference type="NCBI Taxonomy" id="382380"/>
    <lineage>
        <taxon>Eukaryota</taxon>
        <taxon>Sar</taxon>
        <taxon>Stramenopiles</taxon>
        <taxon>Ochrophyta</taxon>
        <taxon>Bacillariophyta</taxon>
        <taxon>Coscinodiscophyceae</taxon>
        <taxon>Thalassiosirophycidae</taxon>
        <taxon>Stephanodiscales</taxon>
        <taxon>Stephanodiscaceae</taxon>
        <taxon>Cyclostephanos</taxon>
    </lineage>
</organism>
<keyword evidence="7" id="KW-1185">Reference proteome</keyword>
<dbReference type="Gene3D" id="3.30.170.10">
    <property type="entry name" value="Cyclin-dependent kinase, regulatory subunit"/>
    <property type="match status" value="1"/>
</dbReference>
<evidence type="ECO:0000313" key="7">
    <source>
        <dbReference type="Proteomes" id="UP001530377"/>
    </source>
</evidence>
<dbReference type="SMART" id="SM01084">
    <property type="entry name" value="CKS"/>
    <property type="match status" value="1"/>
</dbReference>
<dbReference type="InterPro" id="IPR036858">
    <property type="entry name" value="Cyclin-dep_kinase_reg-sub_sf"/>
</dbReference>
<feature type="region of interest" description="Disordered" evidence="5">
    <location>
        <begin position="1"/>
        <end position="23"/>
    </location>
</feature>
<reference evidence="6 7" key="1">
    <citation type="submission" date="2024-10" db="EMBL/GenBank/DDBJ databases">
        <title>Updated reference genomes for cyclostephanoid diatoms.</title>
        <authorList>
            <person name="Roberts W.R."/>
            <person name="Alverson A.J."/>
        </authorList>
    </citation>
    <scope>NUCLEOTIDE SEQUENCE [LARGE SCALE GENOMIC DNA]</scope>
    <source>
        <strain evidence="6 7">AJA228-03</strain>
    </source>
</reference>
<evidence type="ECO:0000256" key="1">
    <source>
        <dbReference type="ARBA" id="ARBA00007782"/>
    </source>
</evidence>